<reference evidence="1 2" key="1">
    <citation type="submission" date="2018-03" db="EMBL/GenBank/DDBJ databases">
        <title>Draft Genome Sequences of the Obligatory Marine Myxobacteria Enhygromyxa salina SWB007.</title>
        <authorList>
            <person name="Poehlein A."/>
            <person name="Moghaddam J.A."/>
            <person name="Harms H."/>
            <person name="Alanjari M."/>
            <person name="Koenig G.M."/>
            <person name="Daniel R."/>
            <person name="Schaeberle T.F."/>
        </authorList>
    </citation>
    <scope>NUCLEOTIDE SEQUENCE [LARGE SCALE GENOMIC DNA]</scope>
    <source>
        <strain evidence="1 2">SWB007</strain>
    </source>
</reference>
<organism evidence="1 2">
    <name type="scientific">Enhygromyxa salina</name>
    <dbReference type="NCBI Taxonomy" id="215803"/>
    <lineage>
        <taxon>Bacteria</taxon>
        <taxon>Pseudomonadati</taxon>
        <taxon>Myxococcota</taxon>
        <taxon>Polyangia</taxon>
        <taxon>Nannocystales</taxon>
        <taxon>Nannocystaceae</taxon>
        <taxon>Enhygromyxa</taxon>
    </lineage>
</organism>
<evidence type="ECO:0000313" key="1">
    <source>
        <dbReference type="EMBL" id="PRQ00572.1"/>
    </source>
</evidence>
<proteinExistence type="predicted"/>
<dbReference type="AlphaFoldDB" id="A0A2S9Y657"/>
<name>A0A2S9Y657_9BACT</name>
<evidence type="ECO:0000313" key="2">
    <source>
        <dbReference type="Proteomes" id="UP000238823"/>
    </source>
</evidence>
<gene>
    <name evidence="1" type="ORF">ENSA7_60660</name>
</gene>
<sequence>MSDRDQRDAAFAAHKREQRRRALAMTPAERLAWLEQMLDELGHLRGLARRPAAGPTTAA</sequence>
<comment type="caution">
    <text evidence="1">The sequence shown here is derived from an EMBL/GenBank/DDBJ whole genome shotgun (WGS) entry which is preliminary data.</text>
</comment>
<protein>
    <submittedName>
        <fullName evidence="1">Uncharacterized protein</fullName>
    </submittedName>
</protein>
<accession>A0A2S9Y657</accession>
<dbReference type="Proteomes" id="UP000238823">
    <property type="component" value="Unassembled WGS sequence"/>
</dbReference>
<dbReference type="RefSeq" id="WP_106092924.1">
    <property type="nucleotide sequence ID" value="NZ_PVNL01000118.1"/>
</dbReference>
<dbReference type="EMBL" id="PVNL01000118">
    <property type="protein sequence ID" value="PRQ00572.1"/>
    <property type="molecule type" value="Genomic_DNA"/>
</dbReference>